<keyword evidence="1" id="KW-0862">Zinc</keyword>
<dbReference type="EMBL" id="LLXI01005594">
    <property type="protein sequence ID" value="PKY61612.1"/>
    <property type="molecule type" value="Genomic_DNA"/>
</dbReference>
<feature type="domain" description="C2H2-type" evidence="2">
    <location>
        <begin position="7"/>
        <end position="35"/>
    </location>
</feature>
<keyword evidence="4" id="KW-1185">Reference proteome</keyword>
<dbReference type="VEuPathDB" id="FungiDB:RhiirA1_476868"/>
<evidence type="ECO:0000259" key="2">
    <source>
        <dbReference type="PROSITE" id="PS50157"/>
    </source>
</evidence>
<organism evidence="3 4">
    <name type="scientific">Rhizophagus irregularis</name>
    <dbReference type="NCBI Taxonomy" id="588596"/>
    <lineage>
        <taxon>Eukaryota</taxon>
        <taxon>Fungi</taxon>
        <taxon>Fungi incertae sedis</taxon>
        <taxon>Mucoromycota</taxon>
        <taxon>Glomeromycotina</taxon>
        <taxon>Glomeromycetes</taxon>
        <taxon>Glomerales</taxon>
        <taxon>Glomeraceae</taxon>
        <taxon>Rhizophagus</taxon>
    </lineage>
</organism>
<dbReference type="VEuPathDB" id="FungiDB:FUN_013625"/>
<comment type="caution">
    <text evidence="3">The sequence shown here is derived from an EMBL/GenBank/DDBJ whole genome shotgun (WGS) entry which is preliminary data.</text>
</comment>
<keyword evidence="1" id="KW-0863">Zinc-finger</keyword>
<dbReference type="AlphaFoldDB" id="A0A2I1HRX5"/>
<name>A0A2I1HRX5_9GLOM</name>
<protein>
    <recommendedName>
        <fullName evidence="2">C2H2-type domain-containing protein</fullName>
    </recommendedName>
</protein>
<dbReference type="Proteomes" id="UP000234323">
    <property type="component" value="Unassembled WGS sequence"/>
</dbReference>
<evidence type="ECO:0000256" key="1">
    <source>
        <dbReference type="PROSITE-ProRule" id="PRU00042"/>
    </source>
</evidence>
<dbReference type="PROSITE" id="PS00028">
    <property type="entry name" value="ZINC_FINGER_C2H2_1"/>
    <property type="match status" value="1"/>
</dbReference>
<gene>
    <name evidence="3" type="ORF">RhiirA4_522918</name>
</gene>
<proteinExistence type="predicted"/>
<dbReference type="GO" id="GO:0008270">
    <property type="term" value="F:zinc ion binding"/>
    <property type="evidence" value="ECO:0007669"/>
    <property type="project" value="UniProtKB-KW"/>
</dbReference>
<evidence type="ECO:0000313" key="4">
    <source>
        <dbReference type="Proteomes" id="UP000234323"/>
    </source>
</evidence>
<accession>A0A2I1HRX5</accession>
<keyword evidence="1" id="KW-0479">Metal-binding</keyword>
<sequence length="253" mass="29908">MENPLSICCKLCFKAFTTYQKLFVHERNKHSHNKTIPHFYSLPRPTSEQMSQYINSFIVLIKKKLGFSRHAIGKKRFSIETFPENIFVYLFKDEEKFKYSPAKHKYQCYFGGLTGENRLKQILHYDQWSFRQNPLTNTKGYVLLEDYENTYQVKFIWSQTVLLENNRKFTLGRMTCNFITDSGEFQENNINQTPTPNSQFSIFQEDTSSLSNNLKQPVKKKFRYILPRPLQDMNQSFPLVPPPIVVPQKNSLT</sequence>
<reference evidence="3 4" key="1">
    <citation type="submission" date="2015-10" db="EMBL/GenBank/DDBJ databases">
        <title>Genome analyses suggest a sexual origin of heterokaryosis in a supposedly ancient asexual fungus.</title>
        <authorList>
            <person name="Ropars J."/>
            <person name="Sedzielewska K."/>
            <person name="Noel J."/>
            <person name="Charron P."/>
            <person name="Farinelli L."/>
            <person name="Marton T."/>
            <person name="Kruger M."/>
            <person name="Pelin A."/>
            <person name="Brachmann A."/>
            <person name="Corradi N."/>
        </authorList>
    </citation>
    <scope>NUCLEOTIDE SEQUENCE [LARGE SCALE GENOMIC DNA]</scope>
    <source>
        <strain evidence="3 4">A4</strain>
    </source>
</reference>
<dbReference type="PROSITE" id="PS50157">
    <property type="entry name" value="ZINC_FINGER_C2H2_2"/>
    <property type="match status" value="1"/>
</dbReference>
<evidence type="ECO:0000313" key="3">
    <source>
        <dbReference type="EMBL" id="PKY61612.1"/>
    </source>
</evidence>
<dbReference type="VEuPathDB" id="FungiDB:RhiirFUN_020538"/>
<dbReference type="InterPro" id="IPR013087">
    <property type="entry name" value="Znf_C2H2_type"/>
</dbReference>